<dbReference type="Proteomes" id="UP001321543">
    <property type="component" value="Chromosome"/>
</dbReference>
<evidence type="ECO:0000259" key="2">
    <source>
        <dbReference type="PROSITE" id="PS50110"/>
    </source>
</evidence>
<dbReference type="PROSITE" id="PS50930">
    <property type="entry name" value="HTH_LYTTR"/>
    <property type="match status" value="1"/>
</dbReference>
<dbReference type="GO" id="GO:0003677">
    <property type="term" value="F:DNA binding"/>
    <property type="evidence" value="ECO:0007669"/>
    <property type="project" value="UniProtKB-KW"/>
</dbReference>
<dbReference type="Pfam" id="PF00072">
    <property type="entry name" value="Response_reg"/>
    <property type="match status" value="1"/>
</dbReference>
<dbReference type="Pfam" id="PF04397">
    <property type="entry name" value="LytTR"/>
    <property type="match status" value="1"/>
</dbReference>
<feature type="modified residue" description="4-aspartylphosphate" evidence="1">
    <location>
        <position position="55"/>
    </location>
</feature>
<keyword evidence="1" id="KW-0597">Phosphoprotein</keyword>
<evidence type="ECO:0000259" key="3">
    <source>
        <dbReference type="PROSITE" id="PS50930"/>
    </source>
</evidence>
<accession>A0ABM8FY27</accession>
<feature type="domain" description="HTH LytTR-type" evidence="3">
    <location>
        <begin position="135"/>
        <end position="238"/>
    </location>
</feature>
<dbReference type="InterPro" id="IPR046947">
    <property type="entry name" value="LytR-like"/>
</dbReference>
<dbReference type="Gene3D" id="3.40.50.2300">
    <property type="match status" value="1"/>
</dbReference>
<dbReference type="Gene3D" id="2.40.50.1020">
    <property type="entry name" value="LytTr DNA-binding domain"/>
    <property type="match status" value="1"/>
</dbReference>
<evidence type="ECO:0000313" key="5">
    <source>
        <dbReference type="Proteomes" id="UP001321543"/>
    </source>
</evidence>
<dbReference type="InterPro" id="IPR011006">
    <property type="entry name" value="CheY-like_superfamily"/>
</dbReference>
<sequence length="242" mass="26674">MILDVLIADDEPPALAELAGFLQSDARIGAIHQAASGADALRLLSTAAVDAVFLDIHMPGISGFDLARALERFAQRPAVVFVTADEAGALEAFEVRAVDYVLKPIRPERLRRAIDRVLAERRGMEAGDEEDAETIPVPVGQTVRLVRRGDVRWVKAEGDYSRMWTASGDSHLVRMPISELEERWAAAGFVRIHRSYLVHIDAVTEVRLSGSTPAVVLAEVELPVSRRLIPAVRSRLVRTDRR</sequence>
<reference evidence="5" key="1">
    <citation type="journal article" date="2019" name="Int. J. Syst. Evol. Microbiol.">
        <title>The Global Catalogue of Microorganisms (GCM) 10K type strain sequencing project: providing services to taxonomists for standard genome sequencing and annotation.</title>
        <authorList>
            <consortium name="The Broad Institute Genomics Platform"/>
            <consortium name="The Broad Institute Genome Sequencing Center for Infectious Disease"/>
            <person name="Wu L."/>
            <person name="Ma J."/>
        </authorList>
    </citation>
    <scope>NUCLEOTIDE SEQUENCE [LARGE SCALE GENOMIC DNA]</scope>
    <source>
        <strain evidence="5">NBRC 106310</strain>
    </source>
</reference>
<dbReference type="InterPro" id="IPR001789">
    <property type="entry name" value="Sig_transdc_resp-reg_receiver"/>
</dbReference>
<evidence type="ECO:0000313" key="4">
    <source>
        <dbReference type="EMBL" id="BDZ40507.1"/>
    </source>
</evidence>
<organism evidence="4 5">
    <name type="scientific">Microbacterium suwonense</name>
    <dbReference type="NCBI Taxonomy" id="683047"/>
    <lineage>
        <taxon>Bacteria</taxon>
        <taxon>Bacillati</taxon>
        <taxon>Actinomycetota</taxon>
        <taxon>Actinomycetes</taxon>
        <taxon>Micrococcales</taxon>
        <taxon>Microbacteriaceae</taxon>
        <taxon>Microbacterium</taxon>
    </lineage>
</organism>
<keyword evidence="5" id="KW-1185">Reference proteome</keyword>
<keyword evidence="4" id="KW-0238">DNA-binding</keyword>
<dbReference type="SMART" id="SM00850">
    <property type="entry name" value="LytTR"/>
    <property type="match status" value="1"/>
</dbReference>
<feature type="domain" description="Response regulatory" evidence="2">
    <location>
        <begin position="4"/>
        <end position="118"/>
    </location>
</feature>
<gene>
    <name evidence="4" type="ORF">GCM10025863_31210</name>
</gene>
<proteinExistence type="predicted"/>
<dbReference type="SUPFAM" id="SSF52172">
    <property type="entry name" value="CheY-like"/>
    <property type="match status" value="1"/>
</dbReference>
<evidence type="ECO:0000256" key="1">
    <source>
        <dbReference type="PROSITE-ProRule" id="PRU00169"/>
    </source>
</evidence>
<dbReference type="EMBL" id="AP027728">
    <property type="protein sequence ID" value="BDZ40507.1"/>
    <property type="molecule type" value="Genomic_DNA"/>
</dbReference>
<protein>
    <submittedName>
        <fullName evidence="4">DNA-binding response regulator</fullName>
    </submittedName>
</protein>
<dbReference type="PROSITE" id="PS50110">
    <property type="entry name" value="RESPONSE_REGULATORY"/>
    <property type="match status" value="1"/>
</dbReference>
<dbReference type="SMART" id="SM00448">
    <property type="entry name" value="REC"/>
    <property type="match status" value="1"/>
</dbReference>
<name>A0ABM8FY27_9MICO</name>
<dbReference type="PANTHER" id="PTHR37299">
    <property type="entry name" value="TRANSCRIPTIONAL REGULATOR-RELATED"/>
    <property type="match status" value="1"/>
</dbReference>
<dbReference type="PANTHER" id="PTHR37299:SF1">
    <property type="entry name" value="STAGE 0 SPORULATION PROTEIN A HOMOLOG"/>
    <property type="match status" value="1"/>
</dbReference>
<dbReference type="RefSeq" id="WP_286301053.1">
    <property type="nucleotide sequence ID" value="NZ_AP027728.1"/>
</dbReference>
<dbReference type="InterPro" id="IPR007492">
    <property type="entry name" value="LytTR_DNA-bd_dom"/>
</dbReference>